<keyword evidence="4" id="KW-0862">Zinc</keyword>
<keyword evidence="3" id="KW-0863">Zinc-finger</keyword>
<gene>
    <name evidence="9" type="ORF">CAPTEDRAFT_222726</name>
</gene>
<feature type="region of interest" description="Disordered" evidence="7">
    <location>
        <begin position="500"/>
        <end position="528"/>
    </location>
</feature>
<sequence>MYPLLSSFIHPLQHADNRAREAESKAINLENKFGSNTSKEQRADLRKVQTLAGDLRKDAQIKKTIADRKQKALRGPKTLNFIFGVNIDTRNQDGMFVYNCSRLIKMYQKVGPQAEGGVFCSGVVGVVDVPYLVLEPTHNKQDFADAKEYRHLQKAMGEHMVQYWKDLGIAQQGVAKFWENFGYVSPNWRDPASQDPKFIRKRAMQVQESLQYLCLKWRVLPFSSNNIGKTFPDDWVCSMNPDAAHNRCSASEQKLNVPEGVLKKEVKTKEQKEKELAEEIQKKQDILDKIQKTKTVTSSRHVREMEDDDSSSGVSEEDEPKPTSNNSHKKAAPGRRRKTSSENEDSVSSDEPRSKRVRQNPVKVQSKSSGSRSSTRTISIVRKSSNTVTRRRRSGAFRRITQEESSEEEEESSEEEERVSRHRKKANDSSRNNDVKKSSREAVRSEDVGTKVEVRAHHKCFNHSMLCHVTFLDMRTTNMQEIAPGEAKRPIRICARIQTGSTSRKIRSRNDDKELPVTSANRSIPSDLPEENPGFNRVCILAVNAANVSMRCSASKHADGCTERQSEVTLGRITFRSLTRNAHYTQTLKARINIEASPLTRKPASKCGVCRRSTFDMTDWLKVSEQRHPRSMRVTRRSVLSRLRVNGVVTEIDSRKNRWRVKLDKQPQDKNDKWVDKQGSEVKLKDQRAEKSGTPDEASTSAHEEIANGYRTCLRYFLPPQWVMDKDAVSSLSTAELAAFPLDDFFDHYEKGLRKLVSSFQLETETARNKLSSVRKMIAKLLKSINEHRMTSPSKQTLNYNRIDGRLNAKNDATTCIKHMLTRLKPRESMRFN</sequence>
<evidence type="ECO:0000313" key="10">
    <source>
        <dbReference type="EnsemblMetazoa" id="CapteP222726"/>
    </source>
</evidence>
<dbReference type="PANTHER" id="PTHR23337:SF3">
    <property type="entry name" value="MORC FAMILY CW-TYPE ZINC FINGER 2"/>
    <property type="match status" value="1"/>
</dbReference>
<organism evidence="9">
    <name type="scientific">Capitella teleta</name>
    <name type="common">Polychaete worm</name>
    <dbReference type="NCBI Taxonomy" id="283909"/>
    <lineage>
        <taxon>Eukaryota</taxon>
        <taxon>Metazoa</taxon>
        <taxon>Spiralia</taxon>
        <taxon>Lophotrochozoa</taxon>
        <taxon>Annelida</taxon>
        <taxon>Polychaeta</taxon>
        <taxon>Sedentaria</taxon>
        <taxon>Scolecida</taxon>
        <taxon>Capitellidae</taxon>
        <taxon>Capitella</taxon>
    </lineage>
</organism>
<reference evidence="11" key="1">
    <citation type="submission" date="2012-12" db="EMBL/GenBank/DDBJ databases">
        <authorList>
            <person name="Hellsten U."/>
            <person name="Grimwood J."/>
            <person name="Chapman J.A."/>
            <person name="Shapiro H."/>
            <person name="Aerts A."/>
            <person name="Otillar R.P."/>
            <person name="Terry A.Y."/>
            <person name="Boore J.L."/>
            <person name="Simakov O."/>
            <person name="Marletaz F."/>
            <person name="Cho S.-J."/>
            <person name="Edsinger-Gonzales E."/>
            <person name="Havlak P."/>
            <person name="Kuo D.-H."/>
            <person name="Larsson T."/>
            <person name="Lv J."/>
            <person name="Arendt D."/>
            <person name="Savage R."/>
            <person name="Osoegawa K."/>
            <person name="de Jong P."/>
            <person name="Lindberg D.R."/>
            <person name="Seaver E.C."/>
            <person name="Weisblat D.A."/>
            <person name="Putnam N.H."/>
            <person name="Grigoriev I.V."/>
            <person name="Rokhsar D.S."/>
        </authorList>
    </citation>
    <scope>NUCLEOTIDE SEQUENCE</scope>
    <source>
        <strain evidence="11">I ESC-2004</strain>
    </source>
</reference>
<dbReference type="OMA" id="NFASKTF"/>
<dbReference type="GO" id="GO:0008270">
    <property type="term" value="F:zinc ion binding"/>
    <property type="evidence" value="ECO:0007669"/>
    <property type="project" value="UniProtKB-KW"/>
</dbReference>
<feature type="compositionally biased region" description="Acidic residues" evidence="7">
    <location>
        <begin position="404"/>
        <end position="417"/>
    </location>
</feature>
<evidence type="ECO:0000256" key="5">
    <source>
        <dbReference type="ARBA" id="ARBA00023054"/>
    </source>
</evidence>
<dbReference type="EMBL" id="KB310915">
    <property type="protein sequence ID" value="ELT90466.1"/>
    <property type="molecule type" value="Genomic_DNA"/>
</dbReference>
<evidence type="ECO:0000256" key="6">
    <source>
        <dbReference type="ARBA" id="ARBA00023242"/>
    </source>
</evidence>
<feature type="region of interest" description="Disordered" evidence="7">
    <location>
        <begin position="292"/>
        <end position="449"/>
    </location>
</feature>
<dbReference type="PANTHER" id="PTHR23337">
    <property type="entry name" value="ZINC FINGER CW-TYPE COILED-COIL DOMAIN PROTEIN 1"/>
    <property type="match status" value="1"/>
</dbReference>
<keyword evidence="5" id="KW-0175">Coiled coil</keyword>
<name>R7TFZ8_CAPTE</name>
<proteinExistence type="predicted"/>
<reference evidence="10" key="3">
    <citation type="submission" date="2015-06" db="UniProtKB">
        <authorList>
            <consortium name="EnsemblMetazoa"/>
        </authorList>
    </citation>
    <scope>IDENTIFICATION</scope>
</reference>
<evidence type="ECO:0000313" key="11">
    <source>
        <dbReference type="Proteomes" id="UP000014760"/>
    </source>
</evidence>
<dbReference type="InterPro" id="IPR041006">
    <property type="entry name" value="Morc_S5"/>
</dbReference>
<dbReference type="EMBL" id="AMQN01003102">
    <property type="status" value="NOT_ANNOTATED_CDS"/>
    <property type="molecule type" value="Genomic_DNA"/>
</dbReference>
<comment type="subcellular location">
    <subcellularLocation>
        <location evidence="1">Nucleus</location>
    </subcellularLocation>
</comment>
<feature type="region of interest" description="Disordered" evidence="7">
    <location>
        <begin position="681"/>
        <end position="702"/>
    </location>
</feature>
<feature type="compositionally biased region" description="Basic and acidic residues" evidence="7">
    <location>
        <begin position="681"/>
        <end position="694"/>
    </location>
</feature>
<dbReference type="OrthoDB" id="10251809at2759"/>
<dbReference type="HOGENOM" id="CLU_340743_0_0_1"/>
<accession>R7TFZ8</accession>
<reference evidence="9 11" key="2">
    <citation type="journal article" date="2013" name="Nature">
        <title>Insights into bilaterian evolution from three spiralian genomes.</title>
        <authorList>
            <person name="Simakov O."/>
            <person name="Marletaz F."/>
            <person name="Cho S.J."/>
            <person name="Edsinger-Gonzales E."/>
            <person name="Havlak P."/>
            <person name="Hellsten U."/>
            <person name="Kuo D.H."/>
            <person name="Larsson T."/>
            <person name="Lv J."/>
            <person name="Arendt D."/>
            <person name="Savage R."/>
            <person name="Osoegawa K."/>
            <person name="de Jong P."/>
            <person name="Grimwood J."/>
            <person name="Chapman J.A."/>
            <person name="Shapiro H."/>
            <person name="Aerts A."/>
            <person name="Otillar R.P."/>
            <person name="Terry A.Y."/>
            <person name="Boore J.L."/>
            <person name="Grigoriev I.V."/>
            <person name="Lindberg D.R."/>
            <person name="Seaver E.C."/>
            <person name="Weisblat D.A."/>
            <person name="Putnam N.H."/>
            <person name="Rokhsar D.S."/>
        </authorList>
    </citation>
    <scope>NUCLEOTIDE SEQUENCE</scope>
    <source>
        <strain evidence="9 11">I ESC-2004</strain>
    </source>
</reference>
<feature type="domain" description="CW-type" evidence="8">
    <location>
        <begin position="192"/>
        <end position="256"/>
    </location>
</feature>
<evidence type="ECO:0000256" key="3">
    <source>
        <dbReference type="ARBA" id="ARBA00022771"/>
    </source>
</evidence>
<dbReference type="Pfam" id="PF17942">
    <property type="entry name" value="Morc6_S5"/>
    <property type="match status" value="1"/>
</dbReference>
<dbReference type="AlphaFoldDB" id="R7TFZ8"/>
<evidence type="ECO:0000256" key="1">
    <source>
        <dbReference type="ARBA" id="ARBA00004123"/>
    </source>
</evidence>
<evidence type="ECO:0000256" key="4">
    <source>
        <dbReference type="ARBA" id="ARBA00022833"/>
    </source>
</evidence>
<evidence type="ECO:0000259" key="8">
    <source>
        <dbReference type="PROSITE" id="PS51050"/>
    </source>
</evidence>
<dbReference type="InterPro" id="IPR056360">
    <property type="entry name" value="Chromo_MORC2_6th"/>
</dbReference>
<protein>
    <recommendedName>
        <fullName evidence="8">CW-type domain-containing protein</fullName>
    </recommendedName>
</protein>
<dbReference type="EnsemblMetazoa" id="CapteT222726">
    <property type="protein sequence ID" value="CapteP222726"/>
    <property type="gene ID" value="CapteG222726"/>
</dbReference>
<dbReference type="PROSITE" id="PS51050">
    <property type="entry name" value="ZF_CW"/>
    <property type="match status" value="1"/>
</dbReference>
<feature type="compositionally biased region" description="Basic and acidic residues" evidence="7">
    <location>
        <begin position="426"/>
        <end position="449"/>
    </location>
</feature>
<dbReference type="STRING" id="283909.R7TFZ8"/>
<dbReference type="EMBL" id="AMQN01003101">
    <property type="status" value="NOT_ANNOTATED_CDS"/>
    <property type="molecule type" value="Genomic_DNA"/>
</dbReference>
<evidence type="ECO:0000313" key="9">
    <source>
        <dbReference type="EMBL" id="ELT90466.1"/>
    </source>
</evidence>
<evidence type="ECO:0000256" key="7">
    <source>
        <dbReference type="SAM" id="MobiDB-lite"/>
    </source>
</evidence>
<feature type="compositionally biased region" description="Basic residues" evidence="7">
    <location>
        <begin position="327"/>
        <end position="338"/>
    </location>
</feature>
<keyword evidence="2" id="KW-0479">Metal-binding</keyword>
<dbReference type="Proteomes" id="UP000014760">
    <property type="component" value="Unassembled WGS sequence"/>
</dbReference>
<dbReference type="Pfam" id="PF07496">
    <property type="entry name" value="zf-CW"/>
    <property type="match status" value="1"/>
</dbReference>
<dbReference type="Gene3D" id="3.30.40.100">
    <property type="match status" value="1"/>
</dbReference>
<keyword evidence="6" id="KW-0539">Nucleus</keyword>
<dbReference type="InterPro" id="IPR011124">
    <property type="entry name" value="Znf_CW"/>
</dbReference>
<evidence type="ECO:0000256" key="2">
    <source>
        <dbReference type="ARBA" id="ARBA00022723"/>
    </source>
</evidence>
<keyword evidence="11" id="KW-1185">Reference proteome</keyword>
<dbReference type="Pfam" id="PF23327">
    <property type="entry name" value="Chromo_MORC2_6th"/>
    <property type="match status" value="1"/>
</dbReference>
<feature type="compositionally biased region" description="Low complexity" evidence="7">
    <location>
        <begin position="362"/>
        <end position="385"/>
    </location>
</feature>
<dbReference type="GO" id="GO:0005634">
    <property type="term" value="C:nucleus"/>
    <property type="evidence" value="ECO:0007669"/>
    <property type="project" value="UniProtKB-SubCell"/>
</dbReference>
<feature type="compositionally biased region" description="Acidic residues" evidence="7">
    <location>
        <begin position="305"/>
        <end position="319"/>
    </location>
</feature>